<dbReference type="EMBL" id="GDJX01021031">
    <property type="protein sequence ID" value="JAT46905.1"/>
    <property type="molecule type" value="Transcribed_RNA"/>
</dbReference>
<evidence type="ECO:0000313" key="3">
    <source>
        <dbReference type="EMBL" id="JAT46905.1"/>
    </source>
</evidence>
<sequence>MAEKPLTTEAIALTEKKMDMSLDDIIKMSKKNTTKGKRPPRVSNKSRGFQNLVAPQGNSRVKKFMDSRSSIRQGVLAQRRTNFHANQFPLTTEVARKAAVAPIHNRIIKYKPRVVGPSVQRSAAGSTTNGKENELMKPRPQTLDALFANMKQQRMMNKQTVSGGGRGNSQRHRGRQLRQQRGRGGAPLNTGYRLGSFK</sequence>
<dbReference type="PANTHER" id="PTHR36048">
    <property type="entry name" value="RIBOSOME MATURATION FACTOR"/>
    <property type="match status" value="1"/>
</dbReference>
<name>A0A1D1XHU8_9ARAE</name>
<feature type="compositionally biased region" description="Polar residues" evidence="1">
    <location>
        <begin position="119"/>
        <end position="130"/>
    </location>
</feature>
<accession>A0A1D1XHU8</accession>
<evidence type="ECO:0000313" key="2">
    <source>
        <dbReference type="EMBL" id="JAT41963.1"/>
    </source>
</evidence>
<gene>
    <name evidence="2" type="primary">fyttd1_0</name>
    <name evidence="3" type="synonym">fyttd1_4</name>
    <name evidence="2" type="ORF">g.65578</name>
    <name evidence="3" type="ORF">g.65582</name>
</gene>
<feature type="region of interest" description="Disordered" evidence="1">
    <location>
        <begin position="158"/>
        <end position="198"/>
    </location>
</feature>
<proteinExistence type="predicted"/>
<dbReference type="AlphaFoldDB" id="A0A1D1XHU8"/>
<feature type="compositionally biased region" description="Basic residues" evidence="1">
    <location>
        <begin position="169"/>
        <end position="181"/>
    </location>
</feature>
<protein>
    <submittedName>
        <fullName evidence="2">UAP56-interacting factor</fullName>
    </submittedName>
</protein>
<reference evidence="2" key="1">
    <citation type="submission" date="2015-07" db="EMBL/GenBank/DDBJ databases">
        <title>Transcriptome Assembly of Anthurium amnicola.</title>
        <authorList>
            <person name="Suzuki J."/>
        </authorList>
    </citation>
    <scope>NUCLEOTIDE SEQUENCE</scope>
</reference>
<organism evidence="2">
    <name type="scientific">Anthurium amnicola</name>
    <dbReference type="NCBI Taxonomy" id="1678845"/>
    <lineage>
        <taxon>Eukaryota</taxon>
        <taxon>Viridiplantae</taxon>
        <taxon>Streptophyta</taxon>
        <taxon>Embryophyta</taxon>
        <taxon>Tracheophyta</taxon>
        <taxon>Spermatophyta</taxon>
        <taxon>Magnoliopsida</taxon>
        <taxon>Liliopsida</taxon>
        <taxon>Araceae</taxon>
        <taxon>Pothoideae</taxon>
        <taxon>Potheae</taxon>
        <taxon>Anthurium</taxon>
    </lineage>
</organism>
<feature type="region of interest" description="Disordered" evidence="1">
    <location>
        <begin position="119"/>
        <end position="139"/>
    </location>
</feature>
<dbReference type="PANTHER" id="PTHR36048:SF1">
    <property type="entry name" value="RIBOSOME MATURATION FACTOR"/>
    <property type="match status" value="1"/>
</dbReference>
<dbReference type="EMBL" id="GDJX01025973">
    <property type="protein sequence ID" value="JAT41963.1"/>
    <property type="molecule type" value="Transcribed_RNA"/>
</dbReference>
<evidence type="ECO:0000256" key="1">
    <source>
        <dbReference type="SAM" id="MobiDB-lite"/>
    </source>
</evidence>